<name>A0A9Q0GND5_9ROSI</name>
<dbReference type="AlphaFoldDB" id="A0A9Q0GND5"/>
<protein>
    <recommendedName>
        <fullName evidence="4">HpcH/HpaI aldolase/citrate lyase domain-containing protein</fullName>
    </recommendedName>
</protein>
<keyword evidence="3" id="KW-1185">Reference proteome</keyword>
<dbReference type="InterPro" id="IPR040442">
    <property type="entry name" value="Pyrv_kinase-like_dom_sf"/>
</dbReference>
<proteinExistence type="predicted"/>
<feature type="region of interest" description="Disordered" evidence="1">
    <location>
        <begin position="136"/>
        <end position="163"/>
    </location>
</feature>
<evidence type="ECO:0008006" key="4">
    <source>
        <dbReference type="Google" id="ProtNLM"/>
    </source>
</evidence>
<dbReference type="GO" id="GO:0016832">
    <property type="term" value="F:aldehyde-lyase activity"/>
    <property type="evidence" value="ECO:0007669"/>
    <property type="project" value="TreeGrafter"/>
</dbReference>
<dbReference type="OrthoDB" id="1621678at2759"/>
<dbReference type="EMBL" id="JAKUCV010000063">
    <property type="protein sequence ID" value="KAJ4851391.1"/>
    <property type="molecule type" value="Genomic_DNA"/>
</dbReference>
<dbReference type="GO" id="GO:0005737">
    <property type="term" value="C:cytoplasm"/>
    <property type="evidence" value="ECO:0007669"/>
    <property type="project" value="TreeGrafter"/>
</dbReference>
<gene>
    <name evidence="2" type="ORF">Tsubulata_044053</name>
</gene>
<reference evidence="2" key="2">
    <citation type="journal article" date="2023" name="Plants (Basel)">
        <title>Annotation of the Turnera subulata (Passifloraceae) Draft Genome Reveals the S-Locus Evolved after the Divergence of Turneroideae from Passifloroideae in a Stepwise Manner.</title>
        <authorList>
            <person name="Henning P.M."/>
            <person name="Roalson E.H."/>
            <person name="Mir W."/>
            <person name="McCubbin A.G."/>
            <person name="Shore J.S."/>
        </authorList>
    </citation>
    <scope>NUCLEOTIDE SEQUENCE</scope>
    <source>
        <strain evidence="2">F60SS</strain>
    </source>
</reference>
<accession>A0A9Q0GND5</accession>
<evidence type="ECO:0000313" key="2">
    <source>
        <dbReference type="EMBL" id="KAJ4851391.1"/>
    </source>
</evidence>
<evidence type="ECO:0000256" key="1">
    <source>
        <dbReference type="SAM" id="MobiDB-lite"/>
    </source>
</evidence>
<sequence length="187" mass="20587">MARPCTASSSSASPPPSPRSRPCYDFAIVDMEHEPGGITETQTPAILRLPESCPTWAKKALDLGPKGNKKMEDMLRKAEKALLKCGRAYLCGSAMPFDGPLDLKSRGYQMVSRAVDVGLFRNSAVEDVMRFKVSLEEEDDDDGRDHQGERRGYSHGLGSRSRQPLAVGSDLFLTLFQSHVSLRCLLL</sequence>
<evidence type="ECO:0000313" key="3">
    <source>
        <dbReference type="Proteomes" id="UP001141552"/>
    </source>
</evidence>
<dbReference type="InterPro" id="IPR050251">
    <property type="entry name" value="HpcH-HpaI_aldolase"/>
</dbReference>
<dbReference type="Proteomes" id="UP001141552">
    <property type="component" value="Unassembled WGS sequence"/>
</dbReference>
<feature type="compositionally biased region" description="Basic and acidic residues" evidence="1">
    <location>
        <begin position="143"/>
        <end position="152"/>
    </location>
</feature>
<dbReference type="Gene3D" id="3.20.20.60">
    <property type="entry name" value="Phosphoenolpyruvate-binding domains"/>
    <property type="match status" value="1"/>
</dbReference>
<dbReference type="PANTHER" id="PTHR30502">
    <property type="entry name" value="2-KETO-3-DEOXY-L-RHAMNONATE ALDOLASE"/>
    <property type="match status" value="1"/>
</dbReference>
<reference evidence="2" key="1">
    <citation type="submission" date="2022-02" db="EMBL/GenBank/DDBJ databases">
        <authorList>
            <person name="Henning P.M."/>
            <person name="McCubbin A.G."/>
            <person name="Shore J.S."/>
        </authorList>
    </citation>
    <scope>NUCLEOTIDE SEQUENCE</scope>
    <source>
        <strain evidence="2">F60SS</strain>
        <tissue evidence="2">Leaves</tissue>
    </source>
</reference>
<organism evidence="2 3">
    <name type="scientific">Turnera subulata</name>
    <dbReference type="NCBI Taxonomy" id="218843"/>
    <lineage>
        <taxon>Eukaryota</taxon>
        <taxon>Viridiplantae</taxon>
        <taxon>Streptophyta</taxon>
        <taxon>Embryophyta</taxon>
        <taxon>Tracheophyta</taxon>
        <taxon>Spermatophyta</taxon>
        <taxon>Magnoliopsida</taxon>
        <taxon>eudicotyledons</taxon>
        <taxon>Gunneridae</taxon>
        <taxon>Pentapetalae</taxon>
        <taxon>rosids</taxon>
        <taxon>fabids</taxon>
        <taxon>Malpighiales</taxon>
        <taxon>Passifloraceae</taxon>
        <taxon>Turnera</taxon>
    </lineage>
</organism>
<feature type="region of interest" description="Disordered" evidence="1">
    <location>
        <begin position="1"/>
        <end position="23"/>
    </location>
</feature>
<dbReference type="PANTHER" id="PTHR30502:SF0">
    <property type="entry name" value="PHOSPHOENOLPYRUVATE CARBOXYLASE FAMILY PROTEIN"/>
    <property type="match status" value="1"/>
</dbReference>
<comment type="caution">
    <text evidence="2">The sequence shown here is derived from an EMBL/GenBank/DDBJ whole genome shotgun (WGS) entry which is preliminary data.</text>
</comment>